<sequence>MMFSNIRKCETDINVILDEPLTSDSCTKLIIEFIKYVLYQKQQIPFTYDSLVHLQAKTKKSDRNSLFIKTLLNSLTNVSDHLSSELLFKDCKVKEIVIIVGPTIVSPKLQITLELPTQILDSLCHTKCKHSSQKPLLNLMRSMMECKEFQDAMTLPLGPTNTFFLLQKSDNNSLSNFFLPKPNYIPSIQTSQSFRIKLLHNNQLDIDCNCTNLVKVYRELANTNFKDDSIMQCKEQSNEQIVQAPFRWYQSREVIKGFKYVR</sequence>
<keyword evidence="2" id="KW-1185">Reference proteome</keyword>
<dbReference type="InterPro" id="IPR009511">
    <property type="entry name" value="MAD1/Cdc20-bound-Mad2-bd"/>
</dbReference>
<organism evidence="1 2">
    <name type="scientific">Vespula vulgaris</name>
    <name type="common">Yellow jacket</name>
    <name type="synonym">Wasp</name>
    <dbReference type="NCBI Taxonomy" id="7454"/>
    <lineage>
        <taxon>Eukaryota</taxon>
        <taxon>Metazoa</taxon>
        <taxon>Ecdysozoa</taxon>
        <taxon>Arthropoda</taxon>
        <taxon>Hexapoda</taxon>
        <taxon>Insecta</taxon>
        <taxon>Pterygota</taxon>
        <taxon>Neoptera</taxon>
        <taxon>Endopterygota</taxon>
        <taxon>Hymenoptera</taxon>
        <taxon>Apocrita</taxon>
        <taxon>Aculeata</taxon>
        <taxon>Vespoidea</taxon>
        <taxon>Vespidae</taxon>
        <taxon>Vespinae</taxon>
        <taxon>Vespula</taxon>
    </lineage>
</organism>
<dbReference type="PANTHER" id="PTHR15681">
    <property type="entry name" value="MAD2L1-BINDING PROTEIN"/>
    <property type="match status" value="1"/>
</dbReference>
<evidence type="ECO:0008006" key="3">
    <source>
        <dbReference type="Google" id="ProtNLM"/>
    </source>
</evidence>
<reference evidence="1" key="1">
    <citation type="journal article" date="2020" name="G3 (Bethesda)">
        <title>High-Quality Assemblies for Three Invasive Social Wasps from the &lt;i&gt;Vespula&lt;/i&gt; Genus.</title>
        <authorList>
            <person name="Harrop T.W.R."/>
            <person name="Guhlin J."/>
            <person name="McLaughlin G.M."/>
            <person name="Permina E."/>
            <person name="Stockwell P."/>
            <person name="Gilligan J."/>
            <person name="Le Lec M.F."/>
            <person name="Gruber M.A.M."/>
            <person name="Quinn O."/>
            <person name="Lovegrove M."/>
            <person name="Duncan E.J."/>
            <person name="Remnant E.J."/>
            <person name="Van Eeckhoven J."/>
            <person name="Graham B."/>
            <person name="Knapp R.A."/>
            <person name="Langford K.W."/>
            <person name="Kronenberg Z."/>
            <person name="Press M.O."/>
            <person name="Eacker S.M."/>
            <person name="Wilson-Rankin E.E."/>
            <person name="Purcell J."/>
            <person name="Lester P.J."/>
            <person name="Dearden P.K."/>
        </authorList>
    </citation>
    <scope>NUCLEOTIDE SEQUENCE</scope>
    <source>
        <strain evidence="1">Marl-1</strain>
    </source>
</reference>
<comment type="caution">
    <text evidence="1">The sequence shown here is derived from an EMBL/GenBank/DDBJ whole genome shotgun (WGS) entry which is preliminary data.</text>
</comment>
<evidence type="ECO:0000313" key="1">
    <source>
        <dbReference type="EMBL" id="KAF7381420.1"/>
    </source>
</evidence>
<dbReference type="PANTHER" id="PTHR15681:SF1">
    <property type="entry name" value="MAD2L1-BINDING PROTEIN"/>
    <property type="match status" value="1"/>
</dbReference>
<dbReference type="GO" id="GO:0005634">
    <property type="term" value="C:nucleus"/>
    <property type="evidence" value="ECO:0007669"/>
    <property type="project" value="InterPro"/>
</dbReference>
<evidence type="ECO:0000313" key="2">
    <source>
        <dbReference type="Proteomes" id="UP000614350"/>
    </source>
</evidence>
<accession>A0A834MQI6</accession>
<dbReference type="Gene3D" id="3.30.900.20">
    <property type="match status" value="1"/>
</dbReference>
<proteinExistence type="predicted"/>
<dbReference type="GO" id="GO:0007096">
    <property type="term" value="P:regulation of exit from mitosis"/>
    <property type="evidence" value="ECO:0007669"/>
    <property type="project" value="InterPro"/>
</dbReference>
<name>A0A834MQI6_VESVU</name>
<dbReference type="Proteomes" id="UP000614350">
    <property type="component" value="Unassembled WGS sequence"/>
</dbReference>
<protein>
    <recommendedName>
        <fullName evidence="3">MAD2L1-binding protein</fullName>
    </recommendedName>
</protein>
<dbReference type="InterPro" id="IPR053729">
    <property type="entry name" value="MAD2L1BP_domain_sf"/>
</dbReference>
<dbReference type="Pfam" id="PF06581">
    <property type="entry name" value="p31comet"/>
    <property type="match status" value="1"/>
</dbReference>
<gene>
    <name evidence="1" type="ORF">HZH66_013814</name>
</gene>
<dbReference type="EMBL" id="JACSEA010000020">
    <property type="protein sequence ID" value="KAF7381420.1"/>
    <property type="molecule type" value="Genomic_DNA"/>
</dbReference>
<dbReference type="AlphaFoldDB" id="A0A834MQI6"/>